<comment type="similarity">
    <text evidence="3 15">Belongs to the NSE1 family.</text>
</comment>
<keyword evidence="6 15" id="KW-0808">Transferase</keyword>
<accession>A0AAV3QJG9</accession>
<evidence type="ECO:0000256" key="11">
    <source>
        <dbReference type="ARBA" id="ARBA00022833"/>
    </source>
</evidence>
<evidence type="ECO:0000256" key="9">
    <source>
        <dbReference type="ARBA" id="ARBA00022771"/>
    </source>
</evidence>
<sequence length="242" mass="27023">MGLSWRHHTLIQALLSRGPLKQADLQSILMNLSPGGKLNDCVGKINEELGYVHMEVRACKNQNDGSVYYGVVNNVADEQSKLGTNYTVPQITLYKAIIEAIVQDPGAHGSISNIDAFNLRLEDQGAAIRNFTLSHKEKTLDQLIKDKWLSSIPDNQIGLGVRSFLDLRTWFRTNEVPACSVCNEAAVKAECCQNEECNVRIHQYCLKQKFSQKKKKKIRVILLKIPPILNLPGGRNLAQVEG</sequence>
<dbReference type="GO" id="GO:0030915">
    <property type="term" value="C:Smc5-Smc6 complex"/>
    <property type="evidence" value="ECO:0007669"/>
    <property type="project" value="UniProtKB-UniRule"/>
</dbReference>
<evidence type="ECO:0000256" key="7">
    <source>
        <dbReference type="ARBA" id="ARBA00022723"/>
    </source>
</evidence>
<evidence type="ECO:0000313" key="17">
    <source>
        <dbReference type="EMBL" id="GAA0163318.1"/>
    </source>
</evidence>
<dbReference type="GO" id="GO:0061630">
    <property type="term" value="F:ubiquitin protein ligase activity"/>
    <property type="evidence" value="ECO:0007669"/>
    <property type="project" value="UniProtKB-EC"/>
</dbReference>
<evidence type="ECO:0000256" key="6">
    <source>
        <dbReference type="ARBA" id="ARBA00022679"/>
    </source>
</evidence>
<evidence type="ECO:0000256" key="15">
    <source>
        <dbReference type="RuleBase" id="RU368018"/>
    </source>
</evidence>
<dbReference type="Proteomes" id="UP001454036">
    <property type="component" value="Unassembled WGS sequence"/>
</dbReference>
<evidence type="ECO:0000313" key="18">
    <source>
        <dbReference type="Proteomes" id="UP001454036"/>
    </source>
</evidence>
<comment type="catalytic activity">
    <reaction evidence="1 15">
        <text>S-ubiquitinyl-[E2 ubiquitin-conjugating enzyme]-L-cysteine + [acceptor protein]-L-lysine = [E2 ubiquitin-conjugating enzyme]-L-cysteine + N(6)-ubiquitinyl-[acceptor protein]-L-lysine.</text>
        <dbReference type="EC" id="2.3.2.27"/>
    </reaction>
</comment>
<evidence type="ECO:0000256" key="10">
    <source>
        <dbReference type="ARBA" id="ARBA00022786"/>
    </source>
</evidence>
<comment type="subunit">
    <text evidence="15">Component of the Smc5-Smc6 complex.</text>
</comment>
<dbReference type="Gene3D" id="1.10.10.10">
    <property type="entry name" value="Winged helix-like DNA-binding domain superfamily/Winged helix DNA-binding domain"/>
    <property type="match status" value="1"/>
</dbReference>
<dbReference type="InterPro" id="IPR011513">
    <property type="entry name" value="Nse1"/>
</dbReference>
<keyword evidence="9 15" id="KW-0863">Zinc-finger</keyword>
<dbReference type="PANTHER" id="PTHR20973:SF0">
    <property type="entry name" value="NON-STRUCTURAL MAINTENANCE OF CHROMOSOMES ELEMENT 1 HOMOLOG"/>
    <property type="match status" value="1"/>
</dbReference>
<evidence type="ECO:0000256" key="12">
    <source>
        <dbReference type="ARBA" id="ARBA00023172"/>
    </source>
</evidence>
<comment type="subcellular location">
    <subcellularLocation>
        <location evidence="2 15">Nucleus</location>
    </subcellularLocation>
</comment>
<keyword evidence="13 15" id="KW-0234">DNA repair</keyword>
<organism evidence="17 18">
    <name type="scientific">Lithospermum erythrorhizon</name>
    <name type="common">Purple gromwell</name>
    <name type="synonym">Lithospermum officinale var. erythrorhizon</name>
    <dbReference type="NCBI Taxonomy" id="34254"/>
    <lineage>
        <taxon>Eukaryota</taxon>
        <taxon>Viridiplantae</taxon>
        <taxon>Streptophyta</taxon>
        <taxon>Embryophyta</taxon>
        <taxon>Tracheophyta</taxon>
        <taxon>Spermatophyta</taxon>
        <taxon>Magnoliopsida</taxon>
        <taxon>eudicotyledons</taxon>
        <taxon>Gunneridae</taxon>
        <taxon>Pentapetalae</taxon>
        <taxon>asterids</taxon>
        <taxon>lamiids</taxon>
        <taxon>Boraginales</taxon>
        <taxon>Boraginaceae</taxon>
        <taxon>Boraginoideae</taxon>
        <taxon>Lithospermeae</taxon>
        <taxon>Lithospermum</taxon>
    </lineage>
</organism>
<feature type="domain" description="Non-structural maintenance of chromosomes element 1 RING C4HC3-type" evidence="16">
    <location>
        <begin position="179"/>
        <end position="216"/>
    </location>
</feature>
<evidence type="ECO:0000256" key="1">
    <source>
        <dbReference type="ARBA" id="ARBA00000900"/>
    </source>
</evidence>
<dbReference type="InterPro" id="IPR014857">
    <property type="entry name" value="Nse1_RING_C4HC3-type"/>
</dbReference>
<evidence type="ECO:0000256" key="14">
    <source>
        <dbReference type="ARBA" id="ARBA00023242"/>
    </source>
</evidence>
<evidence type="ECO:0000259" key="16">
    <source>
        <dbReference type="Pfam" id="PF08746"/>
    </source>
</evidence>
<dbReference type="Gene3D" id="3.30.40.10">
    <property type="entry name" value="Zinc/RING finger domain, C3HC4 (zinc finger)"/>
    <property type="match status" value="1"/>
</dbReference>
<proteinExistence type="inferred from homology"/>
<dbReference type="GO" id="GO:0000724">
    <property type="term" value="P:double-strand break repair via homologous recombination"/>
    <property type="evidence" value="ECO:0007669"/>
    <property type="project" value="TreeGrafter"/>
</dbReference>
<dbReference type="Gene3D" id="3.90.1150.220">
    <property type="match status" value="1"/>
</dbReference>
<dbReference type="Pfam" id="PF07574">
    <property type="entry name" value="SMC_Nse1"/>
    <property type="match status" value="1"/>
</dbReference>
<keyword evidence="14 15" id="KW-0539">Nucleus</keyword>
<evidence type="ECO:0000256" key="5">
    <source>
        <dbReference type="ARBA" id="ARBA00019422"/>
    </source>
</evidence>
<dbReference type="AlphaFoldDB" id="A0AAV3QJG9"/>
<keyword evidence="18" id="KW-1185">Reference proteome</keyword>
<evidence type="ECO:0000256" key="3">
    <source>
        <dbReference type="ARBA" id="ARBA00010258"/>
    </source>
</evidence>
<dbReference type="GO" id="GO:0008270">
    <property type="term" value="F:zinc ion binding"/>
    <property type="evidence" value="ECO:0007669"/>
    <property type="project" value="UniProtKB-KW"/>
</dbReference>
<dbReference type="InterPro" id="IPR036388">
    <property type="entry name" value="WH-like_DNA-bd_sf"/>
</dbReference>
<dbReference type="EC" id="2.3.2.27" evidence="4 15"/>
<keyword evidence="12 15" id="KW-0233">DNA recombination</keyword>
<keyword evidence="7 15" id="KW-0479">Metal-binding</keyword>
<reference evidence="17 18" key="1">
    <citation type="submission" date="2024-01" db="EMBL/GenBank/DDBJ databases">
        <title>The complete chloroplast genome sequence of Lithospermum erythrorhizon: insights into the phylogenetic relationship among Boraginaceae species and the maternal lineages of purple gromwells.</title>
        <authorList>
            <person name="Okada T."/>
            <person name="Watanabe K."/>
        </authorList>
    </citation>
    <scope>NUCLEOTIDE SEQUENCE [LARGE SCALE GENOMIC DNA]</scope>
</reference>
<comment type="caution">
    <text evidence="17">The sequence shown here is derived from an EMBL/GenBank/DDBJ whole genome shotgun (WGS) entry which is preliminary data.</text>
</comment>
<name>A0AAV3QJG9_LITER</name>
<dbReference type="PANTHER" id="PTHR20973">
    <property type="entry name" value="NON-SMC ELEMENT 1-RELATED"/>
    <property type="match status" value="1"/>
</dbReference>
<keyword evidence="10 15" id="KW-0833">Ubl conjugation pathway</keyword>
<dbReference type="InterPro" id="IPR013083">
    <property type="entry name" value="Znf_RING/FYVE/PHD"/>
</dbReference>
<keyword evidence="11 15" id="KW-0862">Zinc</keyword>
<keyword evidence="8 15" id="KW-0227">DNA damage</keyword>
<evidence type="ECO:0000256" key="4">
    <source>
        <dbReference type="ARBA" id="ARBA00012483"/>
    </source>
</evidence>
<evidence type="ECO:0000256" key="8">
    <source>
        <dbReference type="ARBA" id="ARBA00022763"/>
    </source>
</evidence>
<dbReference type="GO" id="GO:0005634">
    <property type="term" value="C:nucleus"/>
    <property type="evidence" value="ECO:0007669"/>
    <property type="project" value="UniProtKB-SubCell"/>
</dbReference>
<protein>
    <recommendedName>
        <fullName evidence="5 15">Non-structural maintenance of chromosomes element 1 homolog</fullName>
        <ecNumber evidence="4 15">2.3.2.27</ecNumber>
    </recommendedName>
</protein>
<evidence type="ECO:0000256" key="13">
    <source>
        <dbReference type="ARBA" id="ARBA00023204"/>
    </source>
</evidence>
<gene>
    <name evidence="17" type="ORF">LIER_19214</name>
</gene>
<dbReference type="EMBL" id="BAABME010004717">
    <property type="protein sequence ID" value="GAA0163318.1"/>
    <property type="molecule type" value="Genomic_DNA"/>
</dbReference>
<dbReference type="Pfam" id="PF08746">
    <property type="entry name" value="zf-RING-like"/>
    <property type="match status" value="1"/>
</dbReference>
<evidence type="ECO:0000256" key="2">
    <source>
        <dbReference type="ARBA" id="ARBA00004123"/>
    </source>
</evidence>